<comment type="subcellular location">
    <subcellularLocation>
        <location evidence="1">Membrane</location>
    </subcellularLocation>
</comment>
<feature type="transmembrane region" description="Helical" evidence="5">
    <location>
        <begin position="16"/>
        <end position="36"/>
    </location>
</feature>
<organism evidence="6 7">
    <name type="scientific">Friedmanniomyces endolithicus</name>
    <dbReference type="NCBI Taxonomy" id="329885"/>
    <lineage>
        <taxon>Eukaryota</taxon>
        <taxon>Fungi</taxon>
        <taxon>Dikarya</taxon>
        <taxon>Ascomycota</taxon>
        <taxon>Pezizomycotina</taxon>
        <taxon>Dothideomycetes</taxon>
        <taxon>Dothideomycetidae</taxon>
        <taxon>Mycosphaerellales</taxon>
        <taxon>Teratosphaeriaceae</taxon>
        <taxon>Friedmanniomyces</taxon>
    </lineage>
</organism>
<evidence type="ECO:0000256" key="2">
    <source>
        <dbReference type="ARBA" id="ARBA00022692"/>
    </source>
</evidence>
<sequence>MATSIPTPYNWSIQSIPMAFGLGLVPHLYFTGRLILATKGKNSTAMPRTNLDTWKGKLPEALWCQLARARGAHINSLEVFPLFAAAVLAGNAAKLPASDLNSMALTFLGARTLYMALYMTITNDTVAYARTGVYAWSIGIPLVTLWRAGQQASV</sequence>
<comment type="caution">
    <text evidence="6">The sequence shown here is derived from an EMBL/GenBank/DDBJ whole genome shotgun (WGS) entry which is preliminary data.</text>
</comment>
<dbReference type="GO" id="GO:0016020">
    <property type="term" value="C:membrane"/>
    <property type="evidence" value="ECO:0007669"/>
    <property type="project" value="UniProtKB-SubCell"/>
</dbReference>
<dbReference type="AlphaFoldDB" id="A0A4U0V1K3"/>
<name>A0A4U0V1K3_9PEZI</name>
<evidence type="ECO:0000313" key="7">
    <source>
        <dbReference type="Proteomes" id="UP000310066"/>
    </source>
</evidence>
<proteinExistence type="predicted"/>
<dbReference type="Gene3D" id="1.20.120.550">
    <property type="entry name" value="Membrane associated eicosanoid/glutathione metabolism-like domain"/>
    <property type="match status" value="1"/>
</dbReference>
<evidence type="ECO:0000256" key="4">
    <source>
        <dbReference type="ARBA" id="ARBA00023136"/>
    </source>
</evidence>
<keyword evidence="4 5" id="KW-0472">Membrane</keyword>
<dbReference type="PANTHER" id="PTHR35371">
    <property type="entry name" value="INNER MEMBRANE PROTEIN"/>
    <property type="match status" value="1"/>
</dbReference>
<dbReference type="InterPro" id="IPR001129">
    <property type="entry name" value="Membr-assoc_MAPEG"/>
</dbReference>
<reference evidence="6 7" key="1">
    <citation type="submission" date="2017-03" db="EMBL/GenBank/DDBJ databases">
        <title>Genomes of endolithic fungi from Antarctica.</title>
        <authorList>
            <person name="Coleine C."/>
            <person name="Masonjones S."/>
            <person name="Stajich J.E."/>
        </authorList>
    </citation>
    <scope>NUCLEOTIDE SEQUENCE [LARGE SCALE GENOMIC DNA]</scope>
    <source>
        <strain evidence="6 7">CCFEE 5311</strain>
    </source>
</reference>
<dbReference type="InterPro" id="IPR023352">
    <property type="entry name" value="MAPEG-like_dom_sf"/>
</dbReference>
<evidence type="ECO:0008006" key="8">
    <source>
        <dbReference type="Google" id="ProtNLM"/>
    </source>
</evidence>
<accession>A0A4U0V1K3</accession>
<dbReference type="Proteomes" id="UP000310066">
    <property type="component" value="Unassembled WGS sequence"/>
</dbReference>
<keyword evidence="3 5" id="KW-1133">Transmembrane helix</keyword>
<dbReference type="PANTHER" id="PTHR35371:SF1">
    <property type="entry name" value="BLR7753 PROTEIN"/>
    <property type="match status" value="1"/>
</dbReference>
<dbReference type="Pfam" id="PF01124">
    <property type="entry name" value="MAPEG"/>
    <property type="match status" value="1"/>
</dbReference>
<dbReference type="SUPFAM" id="SSF161084">
    <property type="entry name" value="MAPEG domain-like"/>
    <property type="match status" value="1"/>
</dbReference>
<keyword evidence="2 5" id="KW-0812">Transmembrane</keyword>
<evidence type="ECO:0000256" key="1">
    <source>
        <dbReference type="ARBA" id="ARBA00004370"/>
    </source>
</evidence>
<gene>
    <name evidence="6" type="ORF">B0A54_06834</name>
</gene>
<protein>
    <recommendedName>
        <fullName evidence="8">MAPEG family protein</fullName>
    </recommendedName>
</protein>
<evidence type="ECO:0000256" key="3">
    <source>
        <dbReference type="ARBA" id="ARBA00022989"/>
    </source>
</evidence>
<evidence type="ECO:0000313" key="6">
    <source>
        <dbReference type="EMBL" id="TKA42384.1"/>
    </source>
</evidence>
<evidence type="ECO:0000256" key="5">
    <source>
        <dbReference type="SAM" id="Phobius"/>
    </source>
</evidence>
<dbReference type="OrthoDB" id="2122304at2759"/>
<dbReference type="EMBL" id="NAJP01000023">
    <property type="protein sequence ID" value="TKA42384.1"/>
    <property type="molecule type" value="Genomic_DNA"/>
</dbReference>